<feature type="domain" description="Serine/threonine specific protein phosphatases" evidence="5">
    <location>
        <begin position="18"/>
        <end position="300"/>
    </location>
</feature>
<proteinExistence type="predicted"/>
<organism evidence="6 7">
    <name type="scientific">Anaeramoeba flamelloides</name>
    <dbReference type="NCBI Taxonomy" id="1746091"/>
    <lineage>
        <taxon>Eukaryota</taxon>
        <taxon>Metamonada</taxon>
        <taxon>Anaeramoebidae</taxon>
        <taxon>Anaeramoeba</taxon>
    </lineage>
</organism>
<evidence type="ECO:0000256" key="2">
    <source>
        <dbReference type="ARBA" id="ARBA00022723"/>
    </source>
</evidence>
<protein>
    <recommendedName>
        <fullName evidence="1">protein-serine/threonine phosphatase</fullName>
        <ecNumber evidence="1">3.1.3.16</ecNumber>
    </recommendedName>
</protein>
<dbReference type="InterPro" id="IPR006186">
    <property type="entry name" value="Ser/Thr-sp_prot-phosphatase"/>
</dbReference>
<dbReference type="PANTHER" id="PTHR45619">
    <property type="entry name" value="SERINE/THREONINE-PROTEIN PHOSPHATASE PP2A-RELATED"/>
    <property type="match status" value="1"/>
</dbReference>
<evidence type="ECO:0000256" key="1">
    <source>
        <dbReference type="ARBA" id="ARBA00013081"/>
    </source>
</evidence>
<evidence type="ECO:0000256" key="4">
    <source>
        <dbReference type="ARBA" id="ARBA00023211"/>
    </source>
</evidence>
<dbReference type="SUPFAM" id="SSF56300">
    <property type="entry name" value="Metallo-dependent phosphatases"/>
    <property type="match status" value="1"/>
</dbReference>
<keyword evidence="2" id="KW-0479">Metal-binding</keyword>
<name>A0AAV7ZEX9_9EUKA</name>
<evidence type="ECO:0000259" key="5">
    <source>
        <dbReference type="SMART" id="SM00156"/>
    </source>
</evidence>
<dbReference type="SMART" id="SM00156">
    <property type="entry name" value="PP2Ac"/>
    <property type="match status" value="1"/>
</dbReference>
<dbReference type="GO" id="GO:0004722">
    <property type="term" value="F:protein serine/threonine phosphatase activity"/>
    <property type="evidence" value="ECO:0007669"/>
    <property type="project" value="UniProtKB-EC"/>
</dbReference>
<evidence type="ECO:0000256" key="3">
    <source>
        <dbReference type="ARBA" id="ARBA00022801"/>
    </source>
</evidence>
<dbReference type="EMBL" id="JANTQA010000033">
    <property type="protein sequence ID" value="KAJ3438324.1"/>
    <property type="molecule type" value="Genomic_DNA"/>
</dbReference>
<dbReference type="EC" id="3.1.3.16" evidence="1"/>
<evidence type="ECO:0000313" key="7">
    <source>
        <dbReference type="Proteomes" id="UP001146793"/>
    </source>
</evidence>
<dbReference type="Gene3D" id="3.60.21.10">
    <property type="match status" value="1"/>
</dbReference>
<sequence length="528" mass="62535">MNYEKILKTLCLSKKKKLTLPQLRDISFRVISILIQENNIINLSSPIKIFGDIHGQFHDLYDAIAFNNEDIYAQFDQDNSKYLFLGDFVDRGSFSVKTISLILLLKILNHETRAINQAYGFYEECLNYFNQGSEAWAIFNEIFDHLPLVAIVDNRYFCVHGGISPHIKTLKDLELVDRFKEIPANGGLADLIWSDPDQGIKNWKLSPRGSGNLFGYEELKQFLKINDLSTVIRSHQTCQIGYKWDFGEMDQEKVKNSILTIWSAPNYSYTTGNKAADHNAILNKFNINKNWEIKNVYKIKDIAKFHVDFINFYKNKNYQLNGKNFKIFKKQFKVKERIILNIPKKDLKLYNLINKLFENNELIKEIKDRNSKQYFKLINQINIEFEENQNFWKKLNRLRETSSKMILNNENMETSYFGFVKSITVLHSQLLYGLEIFDLTKTDFKDIDTWINKKITKFLLINPHSPRLIYKTEAKIDPVRITIYKRRFKLIQKLKILHYDELINYLPFRKKRIRKYKLVLQKFKTIGK</sequence>
<dbReference type="Pfam" id="PF00149">
    <property type="entry name" value="Metallophos"/>
    <property type="match status" value="1"/>
</dbReference>
<dbReference type="GO" id="GO:0046872">
    <property type="term" value="F:metal ion binding"/>
    <property type="evidence" value="ECO:0007669"/>
    <property type="project" value="UniProtKB-KW"/>
</dbReference>
<dbReference type="AlphaFoldDB" id="A0AAV7ZEX9"/>
<dbReference type="InterPro" id="IPR029052">
    <property type="entry name" value="Metallo-depent_PP-like"/>
</dbReference>
<reference evidence="6" key="1">
    <citation type="submission" date="2022-08" db="EMBL/GenBank/DDBJ databases">
        <title>Novel sulphate-reducing endosymbionts in the free-living metamonad Anaeramoeba.</title>
        <authorList>
            <person name="Jerlstrom-Hultqvist J."/>
            <person name="Cepicka I."/>
            <person name="Gallot-Lavallee L."/>
            <person name="Salas-Leiva D."/>
            <person name="Curtis B.A."/>
            <person name="Zahonova K."/>
            <person name="Pipaliya S."/>
            <person name="Dacks J."/>
            <person name="Roger A.J."/>
        </authorList>
    </citation>
    <scope>NUCLEOTIDE SEQUENCE</scope>
    <source>
        <strain evidence="6">Busselton2</strain>
    </source>
</reference>
<comment type="caution">
    <text evidence="6">The sequence shown here is derived from an EMBL/GenBank/DDBJ whole genome shotgun (WGS) entry which is preliminary data.</text>
</comment>
<dbReference type="InterPro" id="IPR047129">
    <property type="entry name" value="PPA2-like"/>
</dbReference>
<evidence type="ECO:0000313" key="6">
    <source>
        <dbReference type="EMBL" id="KAJ3438324.1"/>
    </source>
</evidence>
<gene>
    <name evidence="6" type="ORF">M0812_17507</name>
</gene>
<keyword evidence="3" id="KW-0378">Hydrolase</keyword>
<accession>A0AAV7ZEX9</accession>
<keyword evidence="4" id="KW-0464">Manganese</keyword>
<dbReference type="Proteomes" id="UP001146793">
    <property type="component" value="Unassembled WGS sequence"/>
</dbReference>
<dbReference type="PRINTS" id="PR00114">
    <property type="entry name" value="STPHPHTASE"/>
</dbReference>
<dbReference type="InterPro" id="IPR004843">
    <property type="entry name" value="Calcineurin-like_PHP"/>
</dbReference>